<feature type="signal peptide" evidence="1">
    <location>
        <begin position="1"/>
        <end position="24"/>
    </location>
</feature>
<protein>
    <recommendedName>
        <fullName evidence="4">Secreted protein</fullName>
    </recommendedName>
</protein>
<evidence type="ECO:0000313" key="3">
    <source>
        <dbReference type="Proteomes" id="UP000824120"/>
    </source>
</evidence>
<dbReference type="Proteomes" id="UP000824120">
    <property type="component" value="Chromosome 9"/>
</dbReference>
<keyword evidence="3" id="KW-1185">Reference proteome</keyword>
<evidence type="ECO:0000256" key="1">
    <source>
        <dbReference type="SAM" id="SignalP"/>
    </source>
</evidence>
<comment type="caution">
    <text evidence="2">The sequence shown here is derived from an EMBL/GenBank/DDBJ whole genome shotgun (WGS) entry which is preliminary data.</text>
</comment>
<accession>A0A9J5XA06</accession>
<dbReference type="EMBL" id="JACXVP010000009">
    <property type="protein sequence ID" value="KAG5583720.1"/>
    <property type="molecule type" value="Genomic_DNA"/>
</dbReference>
<evidence type="ECO:0000313" key="2">
    <source>
        <dbReference type="EMBL" id="KAG5583720.1"/>
    </source>
</evidence>
<name>A0A9J5XA06_SOLCO</name>
<gene>
    <name evidence="2" type="ORF">H5410_044154</name>
</gene>
<dbReference type="AlphaFoldDB" id="A0A9J5XA06"/>
<feature type="chain" id="PRO_5039912060" description="Secreted protein" evidence="1">
    <location>
        <begin position="25"/>
        <end position="126"/>
    </location>
</feature>
<sequence length="126" mass="14490">MAGQPGWQVILQLVLAAMATRNSALGLIHRSPSIAAYGSMYLLETKRAHSSCVVSIKSVDNEEETEQAVLELFMRVVVLYQALKYLLPNYFQISFGIRHCKLPPLLFRQSKIHSQRQQLKEQKWRF</sequence>
<proteinExistence type="predicted"/>
<organism evidence="2 3">
    <name type="scientific">Solanum commersonii</name>
    <name type="common">Commerson's wild potato</name>
    <name type="synonym">Commerson's nightshade</name>
    <dbReference type="NCBI Taxonomy" id="4109"/>
    <lineage>
        <taxon>Eukaryota</taxon>
        <taxon>Viridiplantae</taxon>
        <taxon>Streptophyta</taxon>
        <taxon>Embryophyta</taxon>
        <taxon>Tracheophyta</taxon>
        <taxon>Spermatophyta</taxon>
        <taxon>Magnoliopsida</taxon>
        <taxon>eudicotyledons</taxon>
        <taxon>Gunneridae</taxon>
        <taxon>Pentapetalae</taxon>
        <taxon>asterids</taxon>
        <taxon>lamiids</taxon>
        <taxon>Solanales</taxon>
        <taxon>Solanaceae</taxon>
        <taxon>Solanoideae</taxon>
        <taxon>Solaneae</taxon>
        <taxon>Solanum</taxon>
    </lineage>
</organism>
<reference evidence="2 3" key="1">
    <citation type="submission" date="2020-09" db="EMBL/GenBank/DDBJ databases">
        <title>De no assembly of potato wild relative species, Solanum commersonii.</title>
        <authorList>
            <person name="Cho K."/>
        </authorList>
    </citation>
    <scope>NUCLEOTIDE SEQUENCE [LARGE SCALE GENOMIC DNA]</scope>
    <source>
        <strain evidence="2">LZ3.2</strain>
        <tissue evidence="2">Leaf</tissue>
    </source>
</reference>
<evidence type="ECO:0008006" key="4">
    <source>
        <dbReference type="Google" id="ProtNLM"/>
    </source>
</evidence>
<keyword evidence="1" id="KW-0732">Signal</keyword>